<dbReference type="EMBL" id="HBUF01089475">
    <property type="protein sequence ID" value="CAG6635323.1"/>
    <property type="molecule type" value="Transcribed_RNA"/>
</dbReference>
<dbReference type="AlphaFoldDB" id="A0A8D8QNJ5"/>
<keyword evidence="4 8" id="KW-0914">Notch signaling pathway</keyword>
<dbReference type="InterPro" id="IPR006639">
    <property type="entry name" value="Preselin/SPP"/>
</dbReference>
<feature type="transmembrane region" description="Helical" evidence="8">
    <location>
        <begin position="87"/>
        <end position="110"/>
    </location>
</feature>
<evidence type="ECO:0000256" key="9">
    <source>
        <dbReference type="SAM" id="MobiDB-lite"/>
    </source>
</evidence>
<comment type="function">
    <text evidence="8">Probable subunit of the gamma-secretase complex, an endoprotease complex that catalyzes the intramembrane cleavage of integral membrane proteins such as Notch receptors.</text>
</comment>
<dbReference type="GO" id="GO:0070765">
    <property type="term" value="C:gamma-secretase complex"/>
    <property type="evidence" value="ECO:0007669"/>
    <property type="project" value="TreeGrafter"/>
</dbReference>
<dbReference type="GO" id="GO:0034205">
    <property type="term" value="P:amyloid-beta formation"/>
    <property type="evidence" value="ECO:0007669"/>
    <property type="project" value="TreeGrafter"/>
</dbReference>
<feature type="transmembrane region" description="Helical" evidence="8">
    <location>
        <begin position="246"/>
        <end position="265"/>
    </location>
</feature>
<comment type="domain">
    <text evidence="8">The PAL motif is required for normal active site conformation.</text>
</comment>
<evidence type="ECO:0000256" key="7">
    <source>
        <dbReference type="ARBA" id="ARBA00023136"/>
    </source>
</evidence>
<feature type="transmembrane region" description="Helical" evidence="8">
    <location>
        <begin position="436"/>
        <end position="455"/>
    </location>
</feature>
<feature type="region of interest" description="Disordered" evidence="9">
    <location>
        <begin position="306"/>
        <end position="373"/>
    </location>
</feature>
<keyword evidence="8" id="KW-0645">Protease</keyword>
<dbReference type="PRINTS" id="PR01072">
    <property type="entry name" value="PRESENILIN"/>
</dbReference>
<keyword evidence="3 8" id="KW-0256">Endoplasmic reticulum</keyword>
<dbReference type="PANTHER" id="PTHR10202:SF13">
    <property type="entry name" value="PRESENILIN HOMOLOG"/>
    <property type="match status" value="1"/>
</dbReference>
<sequence>MSGSGSVEANESTSLISSTRLPVADTRDFRKRYVIPPSGIENSSSWSTGNQRDNMSGRQQEQVDDNNYVTEEVEEELKYGAEHVIKLFIPVSLCMLVVVYTINTVSYYSVKDMYLPYTPFHETSSDTDVKLWNAIGNSAILICIVIIMTCVLIALYKYRFYKVIHGWLILSSLLLLFVFSAVYLNELLIAYNVAMDVYTMNFIIWNFGVVGMMCIHWKAPLILQQGYLIFIAAQMALVFIKYLPEWTLWGVLMVISCWDLVAVLAPNGPLRILVETAQQRNEQIFPALIYSSTVIYQVVSMALPHEEDNPPASSTTSPGDPESGFTREWQTQSTERVRSRNHTIHQEVQNPSQSSRRRTVSNTVPQQESEAPHRYFGEEDRGVKLGLGDFIFYSVLVGKVSSYGDWNTTLACFVAILIGLCLTLLLLAIFKTALPALPISIGFGLIFYFGTDNFVKPFVDTLATQQIFI</sequence>
<comment type="subcellular location">
    <subcellularLocation>
        <location evidence="8">Endoplasmic reticulum membrane</location>
        <topology evidence="8">Multi-pass membrane protein</topology>
    </subcellularLocation>
    <subcellularLocation>
        <location evidence="8">Golgi apparatus membrane</location>
        <topology evidence="8">Multi-pass membrane protein</topology>
    </subcellularLocation>
</comment>
<dbReference type="Gene3D" id="1.10.472.100">
    <property type="entry name" value="Presenilin"/>
    <property type="match status" value="1"/>
</dbReference>
<dbReference type="EMBL" id="HBUF01089473">
    <property type="protein sequence ID" value="CAG6635319.1"/>
    <property type="molecule type" value="Transcribed_RNA"/>
</dbReference>
<evidence type="ECO:0000256" key="2">
    <source>
        <dbReference type="ARBA" id="ARBA00022692"/>
    </source>
</evidence>
<evidence type="ECO:0000256" key="8">
    <source>
        <dbReference type="RuleBase" id="RU361148"/>
    </source>
</evidence>
<dbReference type="EMBL" id="HBUF01089472">
    <property type="protein sequence ID" value="CAG6635317.1"/>
    <property type="molecule type" value="Transcribed_RNA"/>
</dbReference>
<dbReference type="FunFam" id="1.10.472.100:FF:000001">
    <property type="entry name" value="Presenilin"/>
    <property type="match status" value="1"/>
</dbReference>
<feature type="transmembrane region" description="Helical" evidence="8">
    <location>
        <begin position="189"/>
        <end position="209"/>
    </location>
</feature>
<feature type="transmembrane region" description="Helical" evidence="8">
    <location>
        <begin position="163"/>
        <end position="183"/>
    </location>
</feature>
<dbReference type="GO" id="GO:0055074">
    <property type="term" value="P:calcium ion homeostasis"/>
    <property type="evidence" value="ECO:0007669"/>
    <property type="project" value="TreeGrafter"/>
</dbReference>
<evidence type="ECO:0000313" key="10">
    <source>
        <dbReference type="EMBL" id="CAG6635319.1"/>
    </source>
</evidence>
<dbReference type="EMBL" id="HBUF01089474">
    <property type="protein sequence ID" value="CAG6635321.1"/>
    <property type="molecule type" value="Transcribed_RNA"/>
</dbReference>
<dbReference type="GO" id="GO:0006509">
    <property type="term" value="P:membrane protein ectodomain proteolysis"/>
    <property type="evidence" value="ECO:0007669"/>
    <property type="project" value="TreeGrafter"/>
</dbReference>
<evidence type="ECO:0000256" key="5">
    <source>
        <dbReference type="ARBA" id="ARBA00022989"/>
    </source>
</evidence>
<feature type="compositionally biased region" description="Polar residues" evidence="9">
    <location>
        <begin position="346"/>
        <end position="369"/>
    </location>
</feature>
<reference evidence="10" key="1">
    <citation type="submission" date="2021-05" db="EMBL/GenBank/DDBJ databases">
        <authorList>
            <person name="Alioto T."/>
            <person name="Alioto T."/>
            <person name="Gomez Garrido J."/>
        </authorList>
    </citation>
    <scope>NUCLEOTIDE SEQUENCE</scope>
</reference>
<organism evidence="10">
    <name type="scientific">Cacopsylla melanoneura</name>
    <dbReference type="NCBI Taxonomy" id="428564"/>
    <lineage>
        <taxon>Eukaryota</taxon>
        <taxon>Metazoa</taxon>
        <taxon>Ecdysozoa</taxon>
        <taxon>Arthropoda</taxon>
        <taxon>Hexapoda</taxon>
        <taxon>Insecta</taxon>
        <taxon>Pterygota</taxon>
        <taxon>Neoptera</taxon>
        <taxon>Paraneoptera</taxon>
        <taxon>Hemiptera</taxon>
        <taxon>Sternorrhyncha</taxon>
        <taxon>Psylloidea</taxon>
        <taxon>Psyllidae</taxon>
        <taxon>Psyllinae</taxon>
        <taxon>Cacopsylla</taxon>
    </lineage>
</organism>
<feature type="region of interest" description="Disordered" evidence="9">
    <location>
        <begin position="40"/>
        <end position="66"/>
    </location>
</feature>
<evidence type="ECO:0000256" key="3">
    <source>
        <dbReference type="ARBA" id="ARBA00022824"/>
    </source>
</evidence>
<dbReference type="GO" id="GO:0042500">
    <property type="term" value="F:aspartic endopeptidase activity, intramembrane cleaving"/>
    <property type="evidence" value="ECO:0007669"/>
    <property type="project" value="InterPro"/>
</dbReference>
<dbReference type="EC" id="3.4.23.-" evidence="8"/>
<dbReference type="GO" id="GO:0016485">
    <property type="term" value="P:protein processing"/>
    <property type="evidence" value="ECO:0007669"/>
    <property type="project" value="InterPro"/>
</dbReference>
<dbReference type="InterPro" id="IPR042524">
    <property type="entry name" value="Presenilin_C"/>
</dbReference>
<dbReference type="PANTHER" id="PTHR10202">
    <property type="entry name" value="PRESENILIN"/>
    <property type="match status" value="1"/>
</dbReference>
<keyword evidence="6 8" id="KW-0333">Golgi apparatus</keyword>
<dbReference type="GO" id="GO:0000139">
    <property type="term" value="C:Golgi membrane"/>
    <property type="evidence" value="ECO:0007669"/>
    <property type="project" value="UniProtKB-SubCell"/>
</dbReference>
<evidence type="ECO:0000256" key="6">
    <source>
        <dbReference type="ARBA" id="ARBA00023034"/>
    </source>
</evidence>
<keyword evidence="5 8" id="KW-1133">Transmembrane helix</keyword>
<evidence type="ECO:0000256" key="4">
    <source>
        <dbReference type="ARBA" id="ARBA00022976"/>
    </source>
</evidence>
<evidence type="ECO:0000256" key="1">
    <source>
        <dbReference type="ARBA" id="ARBA00008604"/>
    </source>
</evidence>
<accession>A0A8D8QNJ5</accession>
<comment type="subunit">
    <text evidence="8">Homodimer.</text>
</comment>
<feature type="transmembrane region" description="Helical" evidence="8">
    <location>
        <begin position="409"/>
        <end position="430"/>
    </location>
</feature>
<dbReference type="SMART" id="SM00730">
    <property type="entry name" value="PSN"/>
    <property type="match status" value="1"/>
</dbReference>
<dbReference type="InterPro" id="IPR001108">
    <property type="entry name" value="Peptidase_A22A"/>
</dbReference>
<keyword evidence="8" id="KW-0378">Hydrolase</keyword>
<name>A0A8D8QNJ5_9HEMI</name>
<keyword evidence="7 8" id="KW-0472">Membrane</keyword>
<keyword evidence="2 8" id="KW-0812">Transmembrane</keyword>
<dbReference type="GO" id="GO:0007219">
    <property type="term" value="P:Notch signaling pathway"/>
    <property type="evidence" value="ECO:0007669"/>
    <property type="project" value="UniProtKB-KW"/>
</dbReference>
<dbReference type="GO" id="GO:0005789">
    <property type="term" value="C:endoplasmic reticulum membrane"/>
    <property type="evidence" value="ECO:0007669"/>
    <property type="project" value="UniProtKB-SubCell"/>
</dbReference>
<feature type="transmembrane region" description="Helical" evidence="8">
    <location>
        <begin position="130"/>
        <end position="156"/>
    </location>
</feature>
<dbReference type="EMBL" id="HBUF01089471">
    <property type="protein sequence ID" value="CAG6635315.1"/>
    <property type="molecule type" value="Transcribed_RNA"/>
</dbReference>
<proteinExistence type="inferred from homology"/>
<dbReference type="Pfam" id="PF01080">
    <property type="entry name" value="Presenilin"/>
    <property type="match status" value="1"/>
</dbReference>
<comment type="similarity">
    <text evidence="1 8">Belongs to the peptidase A22A family.</text>
</comment>
<feature type="transmembrane region" description="Helical" evidence="8">
    <location>
        <begin position="221"/>
        <end position="240"/>
    </location>
</feature>
<protein>
    <recommendedName>
        <fullName evidence="8">Presenilin</fullName>
        <ecNumber evidence="8">3.4.23.-</ecNumber>
    </recommendedName>
</protein>